<sequence length="401" mass="41669">MTTPLARQMSVRAVMETLMRAGPISRAELARVTGLSKQTASEVVRDLEANGWVRERGQTQGLVGRSATTYELDVSRAYVLGVDLGGTKVHVALADLAGAIAAEEIEATDKRGGQHVVEQIAALTSRAAARAGADPRRIRAGAMGSPGVFQPGSGRINIAPNIPNLDRIDVVQALRDRLGFAVAVENDVNLAAVGERWRGCCRDASTFAFVALGTGIGMGLMADGKLIRGARGAAGEIAYLPLGGDPFDSRGYRLGTLETAIGSVAILERFRGLGGEGVEDVRGVFDRLVDGDPAARTTIDEVARLLAQALMAVRALLDPELVVLGGSIGSRPELVERVRALMAGFMAEPLRVEASPLGGRAALLGAVGTALSTLYDAVFGLTGLPGDQAREDAPAAAVTAA</sequence>
<dbReference type="Pfam" id="PF00480">
    <property type="entry name" value="ROK"/>
    <property type="match status" value="1"/>
</dbReference>
<dbReference type="PANTHER" id="PTHR18964">
    <property type="entry name" value="ROK (REPRESSOR, ORF, KINASE) FAMILY"/>
    <property type="match status" value="1"/>
</dbReference>
<evidence type="ECO:0000313" key="3">
    <source>
        <dbReference type="EMBL" id="XBO40624.1"/>
    </source>
</evidence>
<dbReference type="Pfam" id="PF12802">
    <property type="entry name" value="MarR_2"/>
    <property type="match status" value="1"/>
</dbReference>
<dbReference type="Gene3D" id="1.10.10.10">
    <property type="entry name" value="Winged helix-like DNA-binding domain superfamily/Winged helix DNA-binding domain"/>
    <property type="match status" value="1"/>
</dbReference>
<dbReference type="PANTHER" id="PTHR18964:SF149">
    <property type="entry name" value="BIFUNCTIONAL UDP-N-ACETYLGLUCOSAMINE 2-EPIMERASE_N-ACETYLMANNOSAMINE KINASE"/>
    <property type="match status" value="1"/>
</dbReference>
<dbReference type="InterPro" id="IPR036390">
    <property type="entry name" value="WH_DNA-bd_sf"/>
</dbReference>
<dbReference type="SUPFAM" id="SSF53067">
    <property type="entry name" value="Actin-like ATPase domain"/>
    <property type="match status" value="1"/>
</dbReference>
<organism evidence="3">
    <name type="scientific">Alsobacter sp. KACC 23698</name>
    <dbReference type="NCBI Taxonomy" id="3149229"/>
    <lineage>
        <taxon>Bacteria</taxon>
        <taxon>Pseudomonadati</taxon>
        <taxon>Pseudomonadota</taxon>
        <taxon>Alphaproteobacteria</taxon>
        <taxon>Hyphomicrobiales</taxon>
        <taxon>Alsobacteraceae</taxon>
        <taxon>Alsobacter</taxon>
    </lineage>
</organism>
<evidence type="ECO:0000259" key="2">
    <source>
        <dbReference type="Pfam" id="PF12802"/>
    </source>
</evidence>
<dbReference type="RefSeq" id="WP_406857479.1">
    <property type="nucleotide sequence ID" value="NZ_CP157484.1"/>
</dbReference>
<dbReference type="InterPro" id="IPR043129">
    <property type="entry name" value="ATPase_NBD"/>
</dbReference>
<dbReference type="SUPFAM" id="SSF46785">
    <property type="entry name" value="Winged helix' DNA-binding domain"/>
    <property type="match status" value="1"/>
</dbReference>
<accession>A0AAU7JKH4</accession>
<gene>
    <name evidence="3" type="ORF">ABEG18_07635</name>
</gene>
<dbReference type="InterPro" id="IPR036388">
    <property type="entry name" value="WH-like_DNA-bd_sf"/>
</dbReference>
<dbReference type="GO" id="GO:0003700">
    <property type="term" value="F:DNA-binding transcription factor activity"/>
    <property type="evidence" value="ECO:0007669"/>
    <property type="project" value="InterPro"/>
</dbReference>
<dbReference type="InterPro" id="IPR000835">
    <property type="entry name" value="HTH_MarR-typ"/>
</dbReference>
<dbReference type="EMBL" id="CP157484">
    <property type="protein sequence ID" value="XBO40624.1"/>
    <property type="molecule type" value="Genomic_DNA"/>
</dbReference>
<feature type="domain" description="HTH marR-type" evidence="2">
    <location>
        <begin position="14"/>
        <end position="56"/>
    </location>
</feature>
<protein>
    <submittedName>
        <fullName evidence="3">ROK family transcriptional regulator</fullName>
    </submittedName>
</protein>
<dbReference type="InterPro" id="IPR000600">
    <property type="entry name" value="ROK"/>
</dbReference>
<proteinExistence type="inferred from homology"/>
<dbReference type="AlphaFoldDB" id="A0AAU7JKH4"/>
<dbReference type="Gene3D" id="3.30.420.40">
    <property type="match status" value="2"/>
</dbReference>
<comment type="similarity">
    <text evidence="1">Belongs to the ROK (NagC/XylR) family.</text>
</comment>
<evidence type="ECO:0000256" key="1">
    <source>
        <dbReference type="ARBA" id="ARBA00006479"/>
    </source>
</evidence>
<reference evidence="3" key="1">
    <citation type="submission" date="2024-05" db="EMBL/GenBank/DDBJ databases">
        <authorList>
            <person name="Kim S."/>
            <person name="Heo J."/>
            <person name="Choi H."/>
            <person name="Choi Y."/>
            <person name="Kwon S.-W."/>
            <person name="Kim Y."/>
        </authorList>
    </citation>
    <scope>NUCLEOTIDE SEQUENCE</scope>
    <source>
        <strain evidence="3">KACC 23698</strain>
    </source>
</reference>
<name>A0AAU7JKH4_9HYPH</name>